<reference evidence="2" key="1">
    <citation type="submission" date="2019-09" db="EMBL/GenBank/DDBJ databases">
        <title>Draft genome information of white flower Hibiscus syriacus.</title>
        <authorList>
            <person name="Kim Y.-M."/>
        </authorList>
    </citation>
    <scope>NUCLEOTIDE SEQUENCE [LARGE SCALE GENOMIC DNA]</scope>
    <source>
        <strain evidence="2">YM2019G1</strain>
    </source>
</reference>
<dbReference type="PANTHER" id="PTHR33116:SF80">
    <property type="entry name" value="REVERSE TRANSCRIPTASE ZINC-BINDING DOMAIN-CONTAINING PROTEIN"/>
    <property type="match status" value="1"/>
</dbReference>
<keyword evidence="1" id="KW-0812">Transmembrane</keyword>
<accession>A0A6A2YF35</accession>
<protein>
    <submittedName>
        <fullName evidence="2">Uncharacterized protein</fullName>
    </submittedName>
</protein>
<dbReference type="PANTHER" id="PTHR33116">
    <property type="entry name" value="REVERSE TRANSCRIPTASE ZINC-BINDING DOMAIN-CONTAINING PROTEIN-RELATED-RELATED"/>
    <property type="match status" value="1"/>
</dbReference>
<keyword evidence="1" id="KW-1133">Transmembrane helix</keyword>
<dbReference type="Proteomes" id="UP000436088">
    <property type="component" value="Unassembled WGS sequence"/>
</dbReference>
<keyword evidence="1" id="KW-0472">Membrane</keyword>
<gene>
    <name evidence="2" type="ORF">F3Y22_tig00111881pilonHSYRG00029</name>
</gene>
<feature type="transmembrane region" description="Helical" evidence="1">
    <location>
        <begin position="906"/>
        <end position="934"/>
    </location>
</feature>
<evidence type="ECO:0000313" key="3">
    <source>
        <dbReference type="Proteomes" id="UP000436088"/>
    </source>
</evidence>
<proteinExistence type="predicted"/>
<evidence type="ECO:0000313" key="2">
    <source>
        <dbReference type="EMBL" id="KAE8671854.1"/>
    </source>
</evidence>
<sequence>MDWRNLFGGSNSQTLTYHPLTIKNRTPTISLPSEILEAGISEWRLSLVGQFLGRLPKFQTVQRIIENQWRKGLQGSRLQLPLPKPDLNSLSYVLKSALMMKFQSKLKLSFKMAILLLFLLRYHGCRTVDNSSSEPTQIEVPQVNEEILEPFSKDINEPKDPEVDILSKLTDNSVIIEEVNPANLSSVPRQGRGKPTKDKASLAGSKIRFEALNYMDENFSIIEGSFMGNPFVISAVYRSNDDINRRQLWQQLHELDTSGVSDHCMAITWLDKEIPTNRPKPFKFFNFWTLHPNFLREVNQSWQTEFHGNPMKILFLKLKHLKSSLKTLNKSSYSNISSRVKQKRIDLEQQQLLSLKGEDTIDKELQIQQDLLALEEAELLFLKQKAKLHWIKECDKYPRIKEIDQNFLKEILNYSIPQESTSSLVKEVTSEEIKEATFGQGNEKSPGPDGFTPYFFKHSWSIVGEDGRSIVDNTLLAQEVVKGYGRKNISPRCTMKIDIQKAFDTLHWNFITTVLKSLGLPQLFIGWIEACFTEARFSISFNGTLIGFFKGERSISYHPKYKQIGLTHLSFADDLVIFCKGNVESIAEMWRLSSTFNLGYLPIRYLGIPLITRKLTVKDCDNLIESIKSRINLWSGKLLSFAGKLELIKSGMFNISNYWCRQLLLPQAIINKIEQLCSRFFWKGSDSAAKGARISWAKICTLKSEGGLGLKNLKTWNQACMIKLIKNILPGEGTLWVAWIKKYVLKENNFWQIEKRSIFSWSFIKLLKLRAVALLAISNRTITIREIWHEIRTNGDKVRWHSLIWFPLHIPKLTLETHSHLLFDCPTATHLREKILCKNGIMKYFSSWDDMIDWASNNWKGSFYCVVLPSTVFVPEVHVPKWAAVYIPSIITILNAVGTPRSLHLVVFWILFEMVTLHLVELGVGAYLFLMWLLRYGSRKEQLLRLPLPPIDRLLRHQFQLYQNLCSNL</sequence>
<keyword evidence="3" id="KW-1185">Reference proteome</keyword>
<dbReference type="EMBL" id="VEPZ02001458">
    <property type="protein sequence ID" value="KAE8671854.1"/>
    <property type="molecule type" value="Genomic_DNA"/>
</dbReference>
<organism evidence="2 3">
    <name type="scientific">Hibiscus syriacus</name>
    <name type="common">Rose of Sharon</name>
    <dbReference type="NCBI Taxonomy" id="106335"/>
    <lineage>
        <taxon>Eukaryota</taxon>
        <taxon>Viridiplantae</taxon>
        <taxon>Streptophyta</taxon>
        <taxon>Embryophyta</taxon>
        <taxon>Tracheophyta</taxon>
        <taxon>Spermatophyta</taxon>
        <taxon>Magnoliopsida</taxon>
        <taxon>eudicotyledons</taxon>
        <taxon>Gunneridae</taxon>
        <taxon>Pentapetalae</taxon>
        <taxon>rosids</taxon>
        <taxon>malvids</taxon>
        <taxon>Malvales</taxon>
        <taxon>Malvaceae</taxon>
        <taxon>Malvoideae</taxon>
        <taxon>Hibiscus</taxon>
    </lineage>
</organism>
<comment type="caution">
    <text evidence="2">The sequence shown here is derived from an EMBL/GenBank/DDBJ whole genome shotgun (WGS) entry which is preliminary data.</text>
</comment>
<evidence type="ECO:0000256" key="1">
    <source>
        <dbReference type="SAM" id="Phobius"/>
    </source>
</evidence>
<dbReference type="AlphaFoldDB" id="A0A6A2YF35"/>
<name>A0A6A2YF35_HIBSY</name>